<name>A0A6A7RST1_9PROT</name>
<dbReference type="Proteomes" id="UP000342300">
    <property type="component" value="Unassembled WGS sequence"/>
</dbReference>
<proteinExistence type="predicted"/>
<dbReference type="GO" id="GO:0007165">
    <property type="term" value="P:signal transduction"/>
    <property type="evidence" value="ECO:0007669"/>
    <property type="project" value="InterPro"/>
</dbReference>
<dbReference type="InterPro" id="IPR000157">
    <property type="entry name" value="TIR_dom"/>
</dbReference>
<dbReference type="AlphaFoldDB" id="A0A6A7RST1"/>
<dbReference type="InterPro" id="IPR035897">
    <property type="entry name" value="Toll_tir_struct_dom_sf"/>
</dbReference>
<sequence>MKILDRLELIDRIGRELQSRMGYSDIAVFLNAHGVDTKKPTSGVNSKWVYSKELLADEPDARIVRIATELSVPHNHVVADPARILEATFWEPFHLRLFLSHLSTFKKTTGNLQAALRRYGISAFVAHVDIEPTREWMDEIEAGLHSMDALLAILMPGFKESNWTDQEVGVAVGRGVLVIPVMKGLNPYGFISRYQGLNSQSKTVATVASEVFQILVKSPKTRIKMLSCLTETTIQSKSEEEAIEKLRHLGSVKDLPNSYLQKIQESAPVSTVLTAQAPLDELNKLLAAAGLKPVNTKKVAIDFDDDIPF</sequence>
<evidence type="ECO:0000259" key="1">
    <source>
        <dbReference type="Pfam" id="PF13676"/>
    </source>
</evidence>
<dbReference type="SUPFAM" id="SSF52200">
    <property type="entry name" value="Toll/Interleukin receptor TIR domain"/>
    <property type="match status" value="1"/>
</dbReference>
<comment type="caution">
    <text evidence="2">The sequence shown here is derived from an EMBL/GenBank/DDBJ whole genome shotgun (WGS) entry which is preliminary data.</text>
</comment>
<protein>
    <submittedName>
        <fullName evidence="2">TIR domain-containing protein</fullName>
    </submittedName>
</protein>
<evidence type="ECO:0000313" key="2">
    <source>
        <dbReference type="EMBL" id="MQM29956.1"/>
    </source>
</evidence>
<evidence type="ECO:0000313" key="3">
    <source>
        <dbReference type="Proteomes" id="UP000342300"/>
    </source>
</evidence>
<reference evidence="2 3" key="1">
    <citation type="submission" date="2017-09" db="EMBL/GenBank/DDBJ databases">
        <title>Metagenomic Analysis Reveals Denitrifying Candidatus Accumulibacter and Flanking Population as a Source of N2O.</title>
        <authorList>
            <person name="Gao H."/>
            <person name="Mao Y."/>
            <person name="Zhao X."/>
            <person name="Liu W.-T."/>
            <person name="Zhang T."/>
            <person name="Wells G."/>
        </authorList>
    </citation>
    <scope>NUCLEOTIDE SEQUENCE [LARGE SCALE GENOMIC DNA]</scope>
    <source>
        <strain evidence="2">CANDO_2_IC</strain>
    </source>
</reference>
<accession>A0A6A7RST1</accession>
<gene>
    <name evidence="2" type="ORF">CRU78_05170</name>
</gene>
<organism evidence="2 3">
    <name type="scientific">Candidatus Accumulibacter phosphatis</name>
    <dbReference type="NCBI Taxonomy" id="327160"/>
    <lineage>
        <taxon>Bacteria</taxon>
        <taxon>Pseudomonadati</taxon>
        <taxon>Pseudomonadota</taxon>
        <taxon>Betaproteobacteria</taxon>
        <taxon>Candidatus Accumulibacter</taxon>
    </lineage>
</organism>
<feature type="domain" description="TIR" evidence="1">
    <location>
        <begin position="98"/>
        <end position="184"/>
    </location>
</feature>
<dbReference type="Gene3D" id="3.40.50.10140">
    <property type="entry name" value="Toll/interleukin-1 receptor homology (TIR) domain"/>
    <property type="match status" value="1"/>
</dbReference>
<dbReference type="Pfam" id="PF13676">
    <property type="entry name" value="TIR_2"/>
    <property type="match status" value="1"/>
</dbReference>
<dbReference type="EMBL" id="PDHS01000110">
    <property type="protein sequence ID" value="MQM29956.1"/>
    <property type="molecule type" value="Genomic_DNA"/>
</dbReference>